<gene>
    <name evidence="17" type="ORF">SCLTRI_LOCUS7074</name>
</gene>
<organism evidence="17 18">
    <name type="scientific">Sclerotinia trifoliorum</name>
    <dbReference type="NCBI Taxonomy" id="28548"/>
    <lineage>
        <taxon>Eukaryota</taxon>
        <taxon>Fungi</taxon>
        <taxon>Dikarya</taxon>
        <taxon>Ascomycota</taxon>
        <taxon>Pezizomycotina</taxon>
        <taxon>Leotiomycetes</taxon>
        <taxon>Helotiales</taxon>
        <taxon>Sclerotiniaceae</taxon>
        <taxon>Sclerotinia</taxon>
    </lineage>
</organism>
<evidence type="ECO:0000256" key="16">
    <source>
        <dbReference type="SAM" id="Phobius"/>
    </source>
</evidence>
<evidence type="ECO:0000256" key="2">
    <source>
        <dbReference type="ARBA" id="ARBA00004167"/>
    </source>
</evidence>
<evidence type="ECO:0000256" key="13">
    <source>
        <dbReference type="PIRSR" id="PIRSR602401-1"/>
    </source>
</evidence>
<dbReference type="Proteomes" id="UP000624404">
    <property type="component" value="Unassembled WGS sequence"/>
</dbReference>
<keyword evidence="7 16" id="KW-1133">Transmembrane helix</keyword>
<evidence type="ECO:0000256" key="9">
    <source>
        <dbReference type="ARBA" id="ARBA00023004"/>
    </source>
</evidence>
<evidence type="ECO:0000256" key="12">
    <source>
        <dbReference type="ARBA" id="ARBA00023136"/>
    </source>
</evidence>
<keyword evidence="18" id="KW-1185">Reference proteome</keyword>
<dbReference type="InterPro" id="IPR002401">
    <property type="entry name" value="Cyt_P450_E_grp-I"/>
</dbReference>
<sequence>MTKAWLYCFDITLTFFWRCIDFCFTLMEGLSCIIYSVYSSSSSSSSPLSPSPSSPSKPPNTLTSSSTSPLTLNNPSTNTKPNQYISTPYAQTMKLLEPLINHWVTCLVTIFLVYQIALLVYRLWISPLARFPGPRLAAASLWYEFYYDVWLDGQYTFKIRELHEIYGPIIRISPYQLHVSDPTFYEELYSQHKIRHKYTYFLDRFQVPGSAFGTVDHKLHRERRAALNKYLSKQTIGKLEPMLLDMLDKLCGRIEEFREKREVLDMRIVYQCFITDVITLYALNRSWNHLDSPNFSPLWVETIAETVKLGHLLTQFPILLPIALNLPRWLLKLTKPGFILLMDFRKAIEIDTKNILEGNYKFNPDKGNGLDQTIVHAILESDEIPPSEKEFKRLFEEAFVLIGAGSDTVANMLTNTHFHLLDNPQHLKTLREELKSVMPDQYARACLKDLEGLPFLNAVVNEGLRLSYGISTRLPRISPYEVMMYKDWEIPAGTPVSMTSIHMHQNPTIFPNPLTFNPYRWLTSSSSSSSFPSTPTLKLDKTHEKYLVAFSKGSRSCAGINLAKAEILLTLATIFRRYEVQGLVETDRRDVDVKRDLFLPFAEETKGVEGRREGWRAGNDESHVEVEKRNSKTVRKIKRIRVSLIVAKKDLSRNDRWEKTGREQTKWKRGEKGKNDSGERKV</sequence>
<dbReference type="GO" id="GO:0005506">
    <property type="term" value="F:iron ion binding"/>
    <property type="evidence" value="ECO:0007669"/>
    <property type="project" value="InterPro"/>
</dbReference>
<feature type="region of interest" description="Disordered" evidence="15">
    <location>
        <begin position="656"/>
        <end position="682"/>
    </location>
</feature>
<keyword evidence="12 16" id="KW-0472">Membrane</keyword>
<feature type="compositionally biased region" description="Low complexity" evidence="15">
    <location>
        <begin position="59"/>
        <end position="80"/>
    </location>
</feature>
<comment type="caution">
    <text evidence="17">The sequence shown here is derived from an EMBL/GenBank/DDBJ whole genome shotgun (WGS) entry which is preliminary data.</text>
</comment>
<name>A0A8H2VYK2_9HELO</name>
<dbReference type="PANTHER" id="PTHR24305">
    <property type="entry name" value="CYTOCHROME P450"/>
    <property type="match status" value="1"/>
</dbReference>
<comment type="cofactor">
    <cofactor evidence="1 13">
        <name>heme</name>
        <dbReference type="ChEBI" id="CHEBI:30413"/>
    </cofactor>
</comment>
<dbReference type="InterPro" id="IPR001128">
    <property type="entry name" value="Cyt_P450"/>
</dbReference>
<dbReference type="CDD" id="cd11062">
    <property type="entry name" value="CYP58-like"/>
    <property type="match status" value="1"/>
</dbReference>
<protein>
    <submittedName>
        <fullName evidence="17">682ba14f-8aad-4c20-b7ad-1f6a6520fe20</fullName>
    </submittedName>
</protein>
<evidence type="ECO:0000256" key="6">
    <source>
        <dbReference type="ARBA" id="ARBA00022723"/>
    </source>
</evidence>
<dbReference type="GO" id="GO:0004497">
    <property type="term" value="F:monooxygenase activity"/>
    <property type="evidence" value="ECO:0007669"/>
    <property type="project" value="UniProtKB-KW"/>
</dbReference>
<evidence type="ECO:0000313" key="18">
    <source>
        <dbReference type="Proteomes" id="UP000624404"/>
    </source>
</evidence>
<feature type="region of interest" description="Disordered" evidence="15">
    <location>
        <begin position="44"/>
        <end position="80"/>
    </location>
</feature>
<proteinExistence type="inferred from homology"/>
<dbReference type="InterPro" id="IPR036396">
    <property type="entry name" value="Cyt_P450_sf"/>
</dbReference>
<keyword evidence="9 13" id="KW-0408">Iron</keyword>
<dbReference type="OrthoDB" id="3945418at2759"/>
<dbReference type="SUPFAM" id="SSF48264">
    <property type="entry name" value="Cytochrome P450"/>
    <property type="match status" value="1"/>
</dbReference>
<evidence type="ECO:0000256" key="15">
    <source>
        <dbReference type="SAM" id="MobiDB-lite"/>
    </source>
</evidence>
<evidence type="ECO:0000256" key="14">
    <source>
        <dbReference type="RuleBase" id="RU000461"/>
    </source>
</evidence>
<dbReference type="EMBL" id="CAJHIA010000025">
    <property type="protein sequence ID" value="CAD6447282.1"/>
    <property type="molecule type" value="Genomic_DNA"/>
</dbReference>
<keyword evidence="4 13" id="KW-0349">Heme</keyword>
<dbReference type="GO" id="GO:0020037">
    <property type="term" value="F:heme binding"/>
    <property type="evidence" value="ECO:0007669"/>
    <property type="project" value="InterPro"/>
</dbReference>
<reference evidence="17" key="1">
    <citation type="submission" date="2020-10" db="EMBL/GenBank/DDBJ databases">
        <authorList>
            <person name="Kusch S."/>
        </authorList>
    </citation>
    <scope>NUCLEOTIDE SEQUENCE</scope>
    <source>
        <strain evidence="17">SwB9</strain>
    </source>
</reference>
<evidence type="ECO:0000256" key="5">
    <source>
        <dbReference type="ARBA" id="ARBA00022692"/>
    </source>
</evidence>
<dbReference type="AlphaFoldDB" id="A0A8H2VYK2"/>
<dbReference type="PANTHER" id="PTHR24305:SF157">
    <property type="entry name" value="N-ACETYLTRYPTOPHAN 6-HYDROXYLASE IVOC-RELATED"/>
    <property type="match status" value="1"/>
</dbReference>
<keyword evidence="10" id="KW-0843">Virulence</keyword>
<dbReference type="PROSITE" id="PS00086">
    <property type="entry name" value="CYTOCHROME_P450"/>
    <property type="match status" value="1"/>
</dbReference>
<evidence type="ECO:0000256" key="10">
    <source>
        <dbReference type="ARBA" id="ARBA00023026"/>
    </source>
</evidence>
<evidence type="ECO:0000313" key="17">
    <source>
        <dbReference type="EMBL" id="CAD6447282.1"/>
    </source>
</evidence>
<evidence type="ECO:0000256" key="8">
    <source>
        <dbReference type="ARBA" id="ARBA00023002"/>
    </source>
</evidence>
<feature type="binding site" description="axial binding residue" evidence="13">
    <location>
        <position position="557"/>
    </location>
    <ligand>
        <name>heme</name>
        <dbReference type="ChEBI" id="CHEBI:30413"/>
    </ligand>
    <ligandPart>
        <name>Fe</name>
        <dbReference type="ChEBI" id="CHEBI:18248"/>
    </ligandPart>
</feature>
<dbReference type="FunFam" id="1.10.630.10:FF:000069">
    <property type="entry name" value="Cytochrome P450, putative (Eurofung)"/>
    <property type="match status" value="1"/>
</dbReference>
<comment type="subcellular location">
    <subcellularLocation>
        <location evidence="2">Membrane</location>
        <topology evidence="2">Single-pass membrane protein</topology>
    </subcellularLocation>
</comment>
<feature type="compositionally biased region" description="Pro residues" evidence="15">
    <location>
        <begin position="49"/>
        <end position="58"/>
    </location>
</feature>
<dbReference type="Pfam" id="PF00067">
    <property type="entry name" value="p450"/>
    <property type="match status" value="1"/>
</dbReference>
<comment type="similarity">
    <text evidence="3 14">Belongs to the cytochrome P450 family.</text>
</comment>
<dbReference type="InterPro" id="IPR050121">
    <property type="entry name" value="Cytochrome_P450_monoxygenase"/>
</dbReference>
<feature type="transmembrane region" description="Helical" evidence="16">
    <location>
        <begin position="103"/>
        <end position="124"/>
    </location>
</feature>
<dbReference type="PRINTS" id="PR00385">
    <property type="entry name" value="P450"/>
</dbReference>
<keyword evidence="8 14" id="KW-0560">Oxidoreductase</keyword>
<dbReference type="GO" id="GO:0016705">
    <property type="term" value="F:oxidoreductase activity, acting on paired donors, with incorporation or reduction of molecular oxygen"/>
    <property type="evidence" value="ECO:0007669"/>
    <property type="project" value="InterPro"/>
</dbReference>
<evidence type="ECO:0000256" key="7">
    <source>
        <dbReference type="ARBA" id="ARBA00022989"/>
    </source>
</evidence>
<dbReference type="Gene3D" id="1.10.630.10">
    <property type="entry name" value="Cytochrome P450"/>
    <property type="match status" value="1"/>
</dbReference>
<evidence type="ECO:0000256" key="4">
    <source>
        <dbReference type="ARBA" id="ARBA00022617"/>
    </source>
</evidence>
<evidence type="ECO:0000256" key="1">
    <source>
        <dbReference type="ARBA" id="ARBA00001971"/>
    </source>
</evidence>
<dbReference type="GO" id="GO:0016020">
    <property type="term" value="C:membrane"/>
    <property type="evidence" value="ECO:0007669"/>
    <property type="project" value="UniProtKB-SubCell"/>
</dbReference>
<accession>A0A8H2VYK2</accession>
<evidence type="ECO:0000256" key="3">
    <source>
        <dbReference type="ARBA" id="ARBA00010617"/>
    </source>
</evidence>
<keyword evidence="5 16" id="KW-0812">Transmembrane</keyword>
<keyword evidence="6 13" id="KW-0479">Metal-binding</keyword>
<dbReference type="PRINTS" id="PR00463">
    <property type="entry name" value="EP450I"/>
</dbReference>
<dbReference type="InterPro" id="IPR017972">
    <property type="entry name" value="Cyt_P450_CS"/>
</dbReference>
<evidence type="ECO:0000256" key="11">
    <source>
        <dbReference type="ARBA" id="ARBA00023033"/>
    </source>
</evidence>
<keyword evidence="11 14" id="KW-0503">Monooxygenase</keyword>